<comment type="caution">
    <text evidence="1">The sequence shown here is derived from an EMBL/GenBank/DDBJ whole genome shotgun (WGS) entry which is preliminary data.</text>
</comment>
<evidence type="ECO:0000313" key="2">
    <source>
        <dbReference type="Proteomes" id="UP001630969"/>
    </source>
</evidence>
<protein>
    <submittedName>
        <fullName evidence="1">Uncharacterized protein</fullName>
    </submittedName>
</protein>
<dbReference type="RefSeq" id="WP_042002157.1">
    <property type="nucleotide sequence ID" value="NZ_CDBT01000063.1"/>
</dbReference>
<sequence length="74" mass="8702">MWRLLKWCLVGLVLLLIGSDIELSTSLYRYQDNKVEIAFPRWESQHPWATFSWHAGESRFHWYGLAGKPVAEPL</sequence>
<keyword evidence="2" id="KW-1185">Reference proteome</keyword>
<accession>A0ABW9GS80</accession>
<dbReference type="Proteomes" id="UP001630969">
    <property type="component" value="Unassembled WGS sequence"/>
</dbReference>
<organism evidence="1 2">
    <name type="scientific">Aeromonas bivalvium</name>
    <dbReference type="NCBI Taxonomy" id="440079"/>
    <lineage>
        <taxon>Bacteria</taxon>
        <taxon>Pseudomonadati</taxon>
        <taxon>Pseudomonadota</taxon>
        <taxon>Gammaproteobacteria</taxon>
        <taxon>Aeromonadales</taxon>
        <taxon>Aeromonadaceae</taxon>
        <taxon>Aeromonas</taxon>
    </lineage>
</organism>
<dbReference type="GeneID" id="97220980"/>
<gene>
    <name evidence="1" type="ORF">ACEUDJ_14140</name>
</gene>
<proteinExistence type="predicted"/>
<evidence type="ECO:0000313" key="1">
    <source>
        <dbReference type="EMBL" id="MFM4893998.1"/>
    </source>
</evidence>
<name>A0ABW9GS80_9GAMM</name>
<dbReference type="EMBL" id="JBGXBU010000005">
    <property type="protein sequence ID" value="MFM4893998.1"/>
    <property type="molecule type" value="Genomic_DNA"/>
</dbReference>
<reference evidence="1 2" key="1">
    <citation type="submission" date="2024-09" db="EMBL/GenBank/DDBJ databases">
        <title>Aeromonas strains Genome sequencing and assembly.</title>
        <authorList>
            <person name="Hu X."/>
            <person name="Tang B."/>
        </authorList>
    </citation>
    <scope>NUCLEOTIDE SEQUENCE [LARGE SCALE GENOMIC DNA]</scope>
    <source>
        <strain evidence="1 2">NB23SCDHY001</strain>
    </source>
</reference>